<feature type="transmembrane region" description="Helical" evidence="10">
    <location>
        <begin position="379"/>
        <end position="403"/>
    </location>
</feature>
<dbReference type="PRINTS" id="PR00812">
    <property type="entry name" value="BCTERIALGSPF"/>
</dbReference>
<evidence type="ECO:0000313" key="13">
    <source>
        <dbReference type="Proteomes" id="UP000501534"/>
    </source>
</evidence>
<evidence type="ECO:0000313" key="12">
    <source>
        <dbReference type="EMBL" id="QJR12714.1"/>
    </source>
</evidence>
<dbReference type="PANTHER" id="PTHR30012">
    <property type="entry name" value="GENERAL SECRETION PATHWAY PROTEIN"/>
    <property type="match status" value="1"/>
</dbReference>
<evidence type="ECO:0000256" key="4">
    <source>
        <dbReference type="ARBA" id="ARBA00022475"/>
    </source>
</evidence>
<reference evidence="12 13" key="1">
    <citation type="submission" date="2020-04" db="EMBL/GenBank/DDBJ databases">
        <title>Usitatibacter rugosus gen. nov., sp. nov. and Usitatibacter palustris sp. nov., novel members of Usitatibacteraceae fam. nov. within the order Nitrosomonadales isolated from soil.</title>
        <authorList>
            <person name="Huber K.J."/>
            <person name="Neumann-Schaal M."/>
            <person name="Geppert A."/>
            <person name="Luckner M."/>
            <person name="Wanner G."/>
            <person name="Overmann J."/>
        </authorList>
    </citation>
    <scope>NUCLEOTIDE SEQUENCE [LARGE SCALE GENOMIC DNA]</scope>
    <source>
        <strain evidence="12 13">0125_3</strain>
    </source>
</reference>
<dbReference type="Pfam" id="PF00482">
    <property type="entry name" value="T2SSF"/>
    <property type="match status" value="2"/>
</dbReference>
<evidence type="ECO:0000256" key="7">
    <source>
        <dbReference type="ARBA" id="ARBA00022989"/>
    </source>
</evidence>
<name>A0A6M4H294_9PROT</name>
<keyword evidence="8 10" id="KW-0472">Membrane</keyword>
<evidence type="ECO:0000256" key="8">
    <source>
        <dbReference type="ARBA" id="ARBA00023136"/>
    </source>
</evidence>
<comment type="subcellular location">
    <subcellularLocation>
        <location evidence="1 9">Cell inner membrane</location>
        <topology evidence="1 9">Multi-pass membrane protein</topology>
    </subcellularLocation>
</comment>
<dbReference type="KEGG" id="uru:DSM104443_03807"/>
<evidence type="ECO:0000256" key="2">
    <source>
        <dbReference type="ARBA" id="ARBA00005745"/>
    </source>
</evidence>
<keyword evidence="4" id="KW-1003">Cell membrane</keyword>
<keyword evidence="7 10" id="KW-1133">Transmembrane helix</keyword>
<dbReference type="InterPro" id="IPR042094">
    <property type="entry name" value="T2SS_GspF_sf"/>
</dbReference>
<feature type="transmembrane region" description="Helical" evidence="10">
    <location>
        <begin position="173"/>
        <end position="194"/>
    </location>
</feature>
<sequence>MPFFQYKAVAPTGEVQEGVLEAASHPGAIARLQEMGFIPIRAEEAGVARSAPASAVSRPLFQRRGISQDDIGIITRELATLLKAGLPLDRSVEILINLASTPRVAELMTKVRNDVRGGSSLSKALDNQGVFSRFYVNMIRAGEAGGSLPGVLARLAEFMERAKALKAQVTSALVYPAILFTVSILSVVILLIFVVPKFQPIFAQSGKALPFVTTVVIFLADVLRNYWWAITLGIAGILLYMRNKLQDPETKFAMDRRMLGWPLVGSLISRVEMTRFARTLGTLLGNGVALVSALSIVRDTMGNTWLAEAVGNVARELKEGRGLGRPMMESGRFPPLAVHMIMVGEETGRLDEMLLQVADTYDVEVEQAIKKILAFLEPAMILTMAIVVAGIILSMLSAMLAIYDLPF</sequence>
<evidence type="ECO:0000256" key="9">
    <source>
        <dbReference type="RuleBase" id="RU003923"/>
    </source>
</evidence>
<keyword evidence="3 9" id="KW-0813">Transport</keyword>
<evidence type="ECO:0000256" key="3">
    <source>
        <dbReference type="ARBA" id="ARBA00022448"/>
    </source>
</evidence>
<evidence type="ECO:0000256" key="1">
    <source>
        <dbReference type="ARBA" id="ARBA00004429"/>
    </source>
</evidence>
<evidence type="ECO:0000256" key="10">
    <source>
        <dbReference type="SAM" id="Phobius"/>
    </source>
</evidence>
<dbReference type="GO" id="GO:0015628">
    <property type="term" value="P:protein secretion by the type II secretion system"/>
    <property type="evidence" value="ECO:0007669"/>
    <property type="project" value="TreeGrafter"/>
</dbReference>
<accession>A0A6M4H294</accession>
<feature type="domain" description="Type II secretion system protein GspF" evidence="11">
    <location>
        <begin position="276"/>
        <end position="396"/>
    </location>
</feature>
<dbReference type="Proteomes" id="UP000501534">
    <property type="component" value="Chromosome"/>
</dbReference>
<comment type="similarity">
    <text evidence="2 9">Belongs to the GSP F family.</text>
</comment>
<feature type="domain" description="Type II secretion system protein GspF" evidence="11">
    <location>
        <begin position="75"/>
        <end position="196"/>
    </location>
</feature>
<gene>
    <name evidence="12" type="primary">epsF_4</name>
    <name evidence="12" type="ORF">DSM104443_03807</name>
</gene>
<protein>
    <submittedName>
        <fullName evidence="12">Type II secretion system protein F</fullName>
    </submittedName>
</protein>
<organism evidence="12 13">
    <name type="scientific">Usitatibacter rugosus</name>
    <dbReference type="NCBI Taxonomy" id="2732067"/>
    <lineage>
        <taxon>Bacteria</taxon>
        <taxon>Pseudomonadati</taxon>
        <taxon>Pseudomonadota</taxon>
        <taxon>Betaproteobacteria</taxon>
        <taxon>Nitrosomonadales</taxon>
        <taxon>Usitatibacteraceae</taxon>
        <taxon>Usitatibacter</taxon>
    </lineage>
</organism>
<dbReference type="InterPro" id="IPR003004">
    <property type="entry name" value="GspF/PilC"/>
</dbReference>
<feature type="transmembrane region" description="Helical" evidence="10">
    <location>
        <begin position="226"/>
        <end position="241"/>
    </location>
</feature>
<evidence type="ECO:0000256" key="5">
    <source>
        <dbReference type="ARBA" id="ARBA00022519"/>
    </source>
</evidence>
<dbReference type="PROSITE" id="PS00874">
    <property type="entry name" value="T2SP_F"/>
    <property type="match status" value="1"/>
</dbReference>
<dbReference type="PANTHER" id="PTHR30012:SF7">
    <property type="entry name" value="PROTEIN TRANSPORT PROTEIN HOFC HOMOLOG"/>
    <property type="match status" value="1"/>
</dbReference>
<dbReference type="InterPro" id="IPR001992">
    <property type="entry name" value="T2SS_GspF/T4SS_PilC_CS"/>
</dbReference>
<dbReference type="AlphaFoldDB" id="A0A6M4H294"/>
<dbReference type="FunFam" id="1.20.81.30:FF:000001">
    <property type="entry name" value="Type II secretion system protein F"/>
    <property type="match status" value="2"/>
</dbReference>
<keyword evidence="6 9" id="KW-0812">Transmembrane</keyword>
<dbReference type="RefSeq" id="WP_171095157.1">
    <property type="nucleotide sequence ID" value="NZ_CP053069.1"/>
</dbReference>
<keyword evidence="13" id="KW-1185">Reference proteome</keyword>
<evidence type="ECO:0000256" key="6">
    <source>
        <dbReference type="ARBA" id="ARBA00022692"/>
    </source>
</evidence>
<proteinExistence type="inferred from homology"/>
<evidence type="ECO:0000259" key="11">
    <source>
        <dbReference type="Pfam" id="PF00482"/>
    </source>
</evidence>
<dbReference type="Gene3D" id="1.20.81.30">
    <property type="entry name" value="Type II secretion system (T2SS), domain F"/>
    <property type="match status" value="2"/>
</dbReference>
<dbReference type="EMBL" id="CP053069">
    <property type="protein sequence ID" value="QJR12714.1"/>
    <property type="molecule type" value="Genomic_DNA"/>
</dbReference>
<dbReference type="GO" id="GO:0005886">
    <property type="term" value="C:plasma membrane"/>
    <property type="evidence" value="ECO:0007669"/>
    <property type="project" value="UniProtKB-SubCell"/>
</dbReference>
<dbReference type="InterPro" id="IPR018076">
    <property type="entry name" value="T2SS_GspF_dom"/>
</dbReference>
<keyword evidence="5" id="KW-0997">Cell inner membrane</keyword>